<dbReference type="InterPro" id="IPR027706">
    <property type="entry name" value="PGP_Pase"/>
</dbReference>
<name>F8NSB1_SERL9</name>
<dbReference type="Proteomes" id="UP000008064">
    <property type="component" value="Unassembled WGS sequence"/>
</dbReference>
<dbReference type="GeneID" id="18814655"/>
<feature type="region of interest" description="Disordered" evidence="1">
    <location>
        <begin position="86"/>
        <end position="109"/>
    </location>
</feature>
<accession>F8NSB1</accession>
<dbReference type="EMBL" id="GL945432">
    <property type="protein sequence ID" value="EGO26420.1"/>
    <property type="molecule type" value="Genomic_DNA"/>
</dbReference>
<gene>
    <name evidence="2" type="ORF">SERLADRAFT_436234</name>
</gene>
<organism>
    <name type="scientific">Serpula lacrymans var. lacrymans (strain S7.9)</name>
    <name type="common">Dry rot fungus</name>
    <dbReference type="NCBI Taxonomy" id="578457"/>
    <lineage>
        <taxon>Eukaryota</taxon>
        <taxon>Fungi</taxon>
        <taxon>Dikarya</taxon>
        <taxon>Basidiomycota</taxon>
        <taxon>Agaricomycotina</taxon>
        <taxon>Agaricomycetes</taxon>
        <taxon>Agaricomycetidae</taxon>
        <taxon>Boletales</taxon>
        <taxon>Coniophorineae</taxon>
        <taxon>Serpulaceae</taxon>
        <taxon>Serpula</taxon>
    </lineage>
</organism>
<dbReference type="RefSeq" id="XP_007316593.1">
    <property type="nucleotide sequence ID" value="XM_007316531.1"/>
</dbReference>
<dbReference type="KEGG" id="sla:SERLADRAFT_436234"/>
<dbReference type="AlphaFoldDB" id="F8NSB1"/>
<sequence>MPVNIPGILVPFHLLFNPRLVIPHVVKDIRQIDFIALRKAGYRGAVFDKDNCLTVPYQDELVPELQEGMQVCVWTGQRAHTKQLCKNQARRRQRPGRISIASPVSPRPATRHGLSVLRVHKKSAGVLLFDARAW</sequence>
<proteinExistence type="predicted"/>
<feature type="compositionally biased region" description="Basic residues" evidence="1">
    <location>
        <begin position="86"/>
        <end position="95"/>
    </location>
</feature>
<evidence type="ECO:0000313" key="2">
    <source>
        <dbReference type="EMBL" id="EGO26420.1"/>
    </source>
</evidence>
<protein>
    <submittedName>
        <fullName evidence="2">Uncharacterized protein</fullName>
    </submittedName>
</protein>
<dbReference type="GO" id="GO:0008962">
    <property type="term" value="F:phosphatidylglycerophosphatase activity"/>
    <property type="evidence" value="ECO:0007669"/>
    <property type="project" value="InterPro"/>
</dbReference>
<reference evidence="2" key="1">
    <citation type="submission" date="2011-04" db="EMBL/GenBank/DDBJ databases">
        <title>Evolution of plant cell wall degrading machinery underlies the functional diversity of forest fungi.</title>
        <authorList>
            <consortium name="US DOE Joint Genome Institute (JGI-PGF)"/>
            <person name="Eastwood D.C."/>
            <person name="Floudas D."/>
            <person name="Binder M."/>
            <person name="Majcherczyk A."/>
            <person name="Schneider P."/>
            <person name="Aerts A."/>
            <person name="Asiegbu F.O."/>
            <person name="Baker S.E."/>
            <person name="Barry K."/>
            <person name="Bendiksby M."/>
            <person name="Blumentritt M."/>
            <person name="Coutinho P.M."/>
            <person name="Cullen D."/>
            <person name="Cullen D."/>
            <person name="Gathman A."/>
            <person name="Goodell B."/>
            <person name="Henrissat B."/>
            <person name="Ihrmark K."/>
            <person name="Kauserud H."/>
            <person name="Kohler A."/>
            <person name="LaButti K."/>
            <person name="Lapidus A."/>
            <person name="Lavin J.L."/>
            <person name="Lee Y.-H."/>
            <person name="Lindquist E."/>
            <person name="Lilly W."/>
            <person name="Lucas S."/>
            <person name="Morin E."/>
            <person name="Murat C."/>
            <person name="Oguiza J.A."/>
            <person name="Park J."/>
            <person name="Pisabarro A.G."/>
            <person name="Riley R."/>
            <person name="Rosling A."/>
            <person name="Salamov A."/>
            <person name="Schmidt O."/>
            <person name="Schmutz J."/>
            <person name="Skrede I."/>
            <person name="Stenlid J."/>
            <person name="Wiebenga A."/>
            <person name="Xie X."/>
            <person name="Kues U."/>
            <person name="Hibbett D.S."/>
            <person name="Hoffmeister D."/>
            <person name="Hogberg N."/>
            <person name="Martin F."/>
            <person name="Grigoriev I.V."/>
            <person name="Watkinson S.C."/>
        </authorList>
    </citation>
    <scope>NUCLEOTIDE SEQUENCE</scope>
    <source>
        <strain evidence="2">S7.9</strain>
    </source>
</reference>
<dbReference type="OrthoDB" id="198652at2759"/>
<evidence type="ECO:0000256" key="1">
    <source>
        <dbReference type="SAM" id="MobiDB-lite"/>
    </source>
</evidence>
<dbReference type="HOGENOM" id="CLU_1897486_0_0_1"/>
<dbReference type="Pfam" id="PF09419">
    <property type="entry name" value="PGP_phosphatase"/>
    <property type="match status" value="1"/>
</dbReference>